<proteinExistence type="inferred from homology"/>
<feature type="transmembrane region" description="Helical" evidence="12">
    <location>
        <begin position="126"/>
        <end position="151"/>
    </location>
</feature>
<evidence type="ECO:0000256" key="8">
    <source>
        <dbReference type="ARBA" id="ARBA00022958"/>
    </source>
</evidence>
<keyword evidence="7 12" id="KW-0769">Symport</keyword>
<dbReference type="Pfam" id="PF02705">
    <property type="entry name" value="K_trans"/>
    <property type="match status" value="1"/>
</dbReference>
<evidence type="ECO:0000256" key="6">
    <source>
        <dbReference type="ARBA" id="ARBA00022692"/>
    </source>
</evidence>
<feature type="transmembrane region" description="Helical" evidence="12">
    <location>
        <begin position="35"/>
        <end position="55"/>
    </location>
</feature>
<dbReference type="Pfam" id="PF22776">
    <property type="entry name" value="K_trans_C"/>
    <property type="match status" value="1"/>
</dbReference>
<dbReference type="GO" id="GO:0015079">
    <property type="term" value="F:potassium ion transmembrane transporter activity"/>
    <property type="evidence" value="ECO:0007669"/>
    <property type="project" value="UniProtKB-UniRule"/>
</dbReference>
<feature type="transmembrane region" description="Helical" evidence="12">
    <location>
        <begin position="163"/>
        <end position="182"/>
    </location>
</feature>
<evidence type="ECO:0000256" key="13">
    <source>
        <dbReference type="SAM" id="MobiDB-lite"/>
    </source>
</evidence>
<feature type="transmembrane region" description="Helical" evidence="12">
    <location>
        <begin position="194"/>
        <end position="217"/>
    </location>
</feature>
<dbReference type="EMBL" id="JTDB02000005">
    <property type="protein sequence ID" value="NLP63392.1"/>
    <property type="molecule type" value="Genomic_DNA"/>
</dbReference>
<evidence type="ECO:0000256" key="5">
    <source>
        <dbReference type="ARBA" id="ARBA00022538"/>
    </source>
</evidence>
<feature type="transmembrane region" description="Helical" evidence="12">
    <location>
        <begin position="270"/>
        <end position="292"/>
    </location>
</feature>
<comment type="function">
    <text evidence="12">Transport of potassium into the cell. Likely operates as a K(+):H(+) symporter.</text>
</comment>
<feature type="compositionally biased region" description="Basic residues" evidence="13">
    <location>
        <begin position="9"/>
        <end position="18"/>
    </location>
</feature>
<protein>
    <recommendedName>
        <fullName evidence="12">Probable potassium transport system protein Kup</fullName>
    </recommendedName>
</protein>
<feature type="transmembrane region" description="Helical" evidence="12">
    <location>
        <begin position="237"/>
        <end position="258"/>
    </location>
</feature>
<feature type="region of interest" description="Disordered" evidence="13">
    <location>
        <begin position="7"/>
        <end position="30"/>
    </location>
</feature>
<keyword evidence="8 12" id="KW-0630">Potassium</keyword>
<feature type="transmembrane region" description="Helical" evidence="12">
    <location>
        <begin position="447"/>
        <end position="465"/>
    </location>
</feature>
<keyword evidence="17" id="KW-1185">Reference proteome</keyword>
<keyword evidence="11 12" id="KW-0472">Membrane</keyword>
<organism evidence="16 17">
    <name type="scientific">Paraburkholderia sacchari</name>
    <dbReference type="NCBI Taxonomy" id="159450"/>
    <lineage>
        <taxon>Bacteria</taxon>
        <taxon>Pseudomonadati</taxon>
        <taxon>Pseudomonadota</taxon>
        <taxon>Betaproteobacteria</taxon>
        <taxon>Burkholderiales</taxon>
        <taxon>Burkholderiaceae</taxon>
        <taxon>Paraburkholderia</taxon>
    </lineage>
</organism>
<feature type="domain" description="K+ potassium transporter C-terminal" evidence="15">
    <location>
        <begin position="503"/>
        <end position="654"/>
    </location>
</feature>
<feature type="transmembrane region" description="Helical" evidence="12">
    <location>
        <begin position="67"/>
        <end position="88"/>
    </location>
</feature>
<dbReference type="PANTHER" id="PTHR30540">
    <property type="entry name" value="OSMOTIC STRESS POTASSIUM TRANSPORTER"/>
    <property type="match status" value="1"/>
</dbReference>
<evidence type="ECO:0000256" key="9">
    <source>
        <dbReference type="ARBA" id="ARBA00022989"/>
    </source>
</evidence>
<comment type="caution">
    <text evidence="16">The sequence shown here is derived from an EMBL/GenBank/DDBJ whole genome shotgun (WGS) entry which is preliminary data.</text>
</comment>
<dbReference type="Proteomes" id="UP000030460">
    <property type="component" value="Unassembled WGS sequence"/>
</dbReference>
<dbReference type="GO" id="GO:0015293">
    <property type="term" value="F:symporter activity"/>
    <property type="evidence" value="ECO:0007669"/>
    <property type="project" value="UniProtKB-UniRule"/>
</dbReference>
<feature type="transmembrane region" description="Helical" evidence="12">
    <location>
        <begin position="420"/>
        <end position="441"/>
    </location>
</feature>
<evidence type="ECO:0000256" key="3">
    <source>
        <dbReference type="ARBA" id="ARBA00022448"/>
    </source>
</evidence>
<gene>
    <name evidence="12" type="primary">kup</name>
    <name evidence="16" type="ORF">NH14_019910</name>
</gene>
<name>A0A8T6ZFN3_9BURK</name>
<reference evidence="16" key="2">
    <citation type="submission" date="2020-04" db="EMBL/GenBank/DDBJ databases">
        <authorList>
            <person name="Alexandrino P."/>
            <person name="Mendonca T."/>
            <person name="Guaman L."/>
            <person name="Cherix J."/>
            <person name="Lozano-Sakalauskas G."/>
            <person name="Fujita A."/>
            <person name="Filho E.R."/>
            <person name="Long P."/>
            <person name="Padilla G."/>
            <person name="Taciro M.K."/>
            <person name="Gomez J.G."/>
            <person name="Silva L.F."/>
            <person name="Torres M."/>
        </authorList>
    </citation>
    <scope>NUCLEOTIDE SEQUENCE</scope>
    <source>
        <strain evidence="16">LMG 19450</strain>
    </source>
</reference>
<dbReference type="GO" id="GO:0005886">
    <property type="term" value="C:plasma membrane"/>
    <property type="evidence" value="ECO:0007669"/>
    <property type="project" value="UniProtKB-SubCell"/>
</dbReference>
<sequence length="654" mass="69708">MLREQFGFHRQKQQHKQHASASGGGPRERHGGSNALVLGALGVVFGDIGTSPIYALREAALTSHSSAPSVIMGLLSMILWAVIIVVVLKYACFVMCADNEGEGGIVALTALVRAGFLRTGRSAPRVLLLAGLAGAAMFYGDSMITPAISVLSAVEGLHEINPAFGSAVLPLSTGILVALFLFQRSGSAVVGRTFGPVMALWFLSLAAVGIYRIVLYPQILTAASPVWAARLALGHPGLAFGVLAAVILALTGAEALYADIGHFGKRAIRVAFFVVVLPAILLGYFGQAATILSEPNSASQPFFHSVPHWALIPAVGIAMLATVIASQAVISGAFSMTSQAIELGFLPRMRTIETSHAQRGQVYVPAVNLGLCIAVVFLVLFFRSSGKLTSAYGLAVGLTMLTTSLQMLAVCHKVWGWSRFATALVCVPLLLVDLLLVAANLPKMPSGGWFPVTAGALLLVVMTTWNRGRELAARHASQGASLDVFLRTVRTGRHGECVPARVPGTAVYPGSVPGKTPETLASNVRHNHVLHRTVIVFANVSESAPQASDATRVDVRDLGAGCYEIVAHHGFVERPNLPRLLAELGGQLGEWRFDPADTTFFLPRDEELRPHARRDISVWRERLFAFMSFHSASSAEYYQLQAGHVVELGVQVAL</sequence>
<comment type="catalytic activity">
    <reaction evidence="12">
        <text>K(+)(in) + H(+)(in) = K(+)(out) + H(+)(out)</text>
        <dbReference type="Rhea" id="RHEA:28490"/>
        <dbReference type="ChEBI" id="CHEBI:15378"/>
        <dbReference type="ChEBI" id="CHEBI:29103"/>
    </reaction>
</comment>
<evidence type="ECO:0000259" key="14">
    <source>
        <dbReference type="Pfam" id="PF02705"/>
    </source>
</evidence>
<evidence type="ECO:0000256" key="11">
    <source>
        <dbReference type="ARBA" id="ARBA00023136"/>
    </source>
</evidence>
<dbReference type="PANTHER" id="PTHR30540:SF79">
    <property type="entry name" value="LOW AFFINITY POTASSIUM TRANSPORT SYSTEM PROTEIN KUP"/>
    <property type="match status" value="1"/>
</dbReference>
<dbReference type="InterPro" id="IPR053951">
    <property type="entry name" value="K_trans_N"/>
</dbReference>
<evidence type="ECO:0000259" key="15">
    <source>
        <dbReference type="Pfam" id="PF22776"/>
    </source>
</evidence>
<dbReference type="AlphaFoldDB" id="A0A8T6ZFN3"/>
<evidence type="ECO:0000256" key="2">
    <source>
        <dbReference type="ARBA" id="ARBA00007019"/>
    </source>
</evidence>
<evidence type="ECO:0000256" key="7">
    <source>
        <dbReference type="ARBA" id="ARBA00022847"/>
    </source>
</evidence>
<comment type="similarity">
    <text evidence="2 12">Belongs to the HAK/KUP transporter (TC 2.A.72) family.</text>
</comment>
<dbReference type="InterPro" id="IPR023051">
    <property type="entry name" value="Kup"/>
</dbReference>
<reference evidence="16" key="1">
    <citation type="journal article" date="2015" name="Genome Announc.">
        <title>Draft Genome Sequence of the Polyhydroxyalkanoate-Producing Bacterium Burkholderia sacchari LMG 19450 Isolated from Brazilian Sugarcane Plantation Soil.</title>
        <authorList>
            <person name="Alexandrino P.M."/>
            <person name="Mendonca T.T."/>
            <person name="Guaman Bautista L.P."/>
            <person name="Cherix J."/>
            <person name="Lozano-Sakalauskas G.C."/>
            <person name="Fujita A."/>
            <person name="Ramos Filho E."/>
            <person name="Long P."/>
            <person name="Padilla G."/>
            <person name="Taciro M.K."/>
            <person name="Gomez J.G."/>
            <person name="Silva L.F."/>
        </authorList>
    </citation>
    <scope>NUCLEOTIDE SEQUENCE</scope>
    <source>
        <strain evidence="16">LMG 19450</strain>
    </source>
</reference>
<evidence type="ECO:0000256" key="12">
    <source>
        <dbReference type="HAMAP-Rule" id="MF_01522"/>
    </source>
</evidence>
<dbReference type="OrthoDB" id="9805577at2"/>
<feature type="transmembrane region" description="Helical" evidence="12">
    <location>
        <begin position="388"/>
        <end position="408"/>
    </location>
</feature>
<dbReference type="InterPro" id="IPR053952">
    <property type="entry name" value="K_trans_C"/>
</dbReference>
<dbReference type="InterPro" id="IPR003855">
    <property type="entry name" value="K+_transporter"/>
</dbReference>
<keyword evidence="10 12" id="KW-0406">Ion transport</keyword>
<evidence type="ECO:0000256" key="10">
    <source>
        <dbReference type="ARBA" id="ARBA00023065"/>
    </source>
</evidence>
<evidence type="ECO:0000313" key="16">
    <source>
        <dbReference type="EMBL" id="NLP63392.1"/>
    </source>
</evidence>
<evidence type="ECO:0000313" key="17">
    <source>
        <dbReference type="Proteomes" id="UP000030460"/>
    </source>
</evidence>
<dbReference type="HAMAP" id="MF_01522">
    <property type="entry name" value="Kup"/>
    <property type="match status" value="1"/>
</dbReference>
<evidence type="ECO:0000256" key="1">
    <source>
        <dbReference type="ARBA" id="ARBA00004141"/>
    </source>
</evidence>
<evidence type="ECO:0000256" key="4">
    <source>
        <dbReference type="ARBA" id="ARBA00022475"/>
    </source>
</evidence>
<accession>A0A8T6ZFN3</accession>
<comment type="subcellular location">
    <subcellularLocation>
        <location evidence="12">Cell membrane</location>
        <topology evidence="12">Multi-pass membrane protein</topology>
    </subcellularLocation>
    <subcellularLocation>
        <location evidence="1">Membrane</location>
        <topology evidence="1">Multi-pass membrane protein</topology>
    </subcellularLocation>
</comment>
<feature type="transmembrane region" description="Helical" evidence="12">
    <location>
        <begin position="312"/>
        <end position="341"/>
    </location>
</feature>
<feature type="domain" description="K+ potassium transporter integral membrane" evidence="14">
    <location>
        <begin position="37"/>
        <end position="480"/>
    </location>
</feature>
<keyword evidence="3 12" id="KW-0813">Transport</keyword>
<keyword evidence="5 12" id="KW-0633">Potassium transport</keyword>
<keyword evidence="6 12" id="KW-0812">Transmembrane</keyword>
<dbReference type="RefSeq" id="WP_084225276.1">
    <property type="nucleotide sequence ID" value="NZ_CADFGF010000005.1"/>
</dbReference>
<feature type="transmembrane region" description="Helical" evidence="12">
    <location>
        <begin position="362"/>
        <end position="382"/>
    </location>
</feature>
<keyword evidence="4 12" id="KW-1003">Cell membrane</keyword>
<keyword evidence="9 12" id="KW-1133">Transmembrane helix</keyword>